<protein>
    <submittedName>
        <fullName evidence="4">DUF1446 domain-containing protein</fullName>
    </submittedName>
</protein>
<dbReference type="eggNOG" id="ENOG502QS8D">
    <property type="taxonomic scope" value="Eukaryota"/>
</dbReference>
<dbReference type="PANTHER" id="PTHR47585:SF2">
    <property type="entry name" value="DUF1446 DOMAIN PROTEIN (AFU_ORTHOLOGUE AFUA_6G11420)"/>
    <property type="match status" value="1"/>
</dbReference>
<dbReference type="Proteomes" id="UP000002035">
    <property type="component" value="Unassembled WGS sequence"/>
</dbReference>
<feature type="region of interest" description="Disordered" evidence="1">
    <location>
        <begin position="56"/>
        <end position="79"/>
    </location>
</feature>
<dbReference type="OMA" id="YEHIGFP"/>
<dbReference type="Pfam" id="PF07287">
    <property type="entry name" value="AtuA"/>
    <property type="match status" value="1"/>
</dbReference>
<feature type="compositionally biased region" description="Polar residues" evidence="1">
    <location>
        <begin position="61"/>
        <end position="72"/>
    </location>
</feature>
<dbReference type="EMBL" id="DS995703">
    <property type="protein sequence ID" value="EEQ30140.1"/>
    <property type="molecule type" value="Genomic_DNA"/>
</dbReference>
<dbReference type="VEuPathDB" id="FungiDB:MCYG_02959"/>
<dbReference type="STRING" id="554155.C5FKB8"/>
<evidence type="ECO:0000313" key="4">
    <source>
        <dbReference type="EMBL" id="EEQ30140.1"/>
    </source>
</evidence>
<evidence type="ECO:0000256" key="1">
    <source>
        <dbReference type="SAM" id="MobiDB-lite"/>
    </source>
</evidence>
<dbReference type="OrthoDB" id="10265871at2759"/>
<feature type="compositionally biased region" description="Polar residues" evidence="1">
    <location>
        <begin position="494"/>
        <end position="508"/>
    </location>
</feature>
<gene>
    <name evidence="4" type="ORF">MCYG_02959</name>
</gene>
<dbReference type="InterPro" id="IPR056362">
    <property type="entry name" value="AtuA-like_ferredoxin_dom"/>
</dbReference>
<dbReference type="HOGENOM" id="CLU_012617_0_1_1"/>
<evidence type="ECO:0000313" key="5">
    <source>
        <dbReference type="Proteomes" id="UP000002035"/>
    </source>
</evidence>
<feature type="region of interest" description="Disordered" evidence="1">
    <location>
        <begin position="487"/>
        <end position="514"/>
    </location>
</feature>
<dbReference type="AlphaFoldDB" id="C5FKB8"/>
<dbReference type="GeneID" id="9224899"/>
<reference evidence="5" key="1">
    <citation type="journal article" date="2012" name="MBio">
        <title>Comparative genome analysis of Trichophyton rubrum and related dermatophytes reveals candidate genes involved in infection.</title>
        <authorList>
            <person name="Martinez D.A."/>
            <person name="Oliver B.G."/>
            <person name="Graeser Y."/>
            <person name="Goldberg J.M."/>
            <person name="Li W."/>
            <person name="Martinez-Rossi N.M."/>
            <person name="Monod M."/>
            <person name="Shelest E."/>
            <person name="Barton R.C."/>
            <person name="Birch E."/>
            <person name="Brakhage A.A."/>
            <person name="Chen Z."/>
            <person name="Gurr S.J."/>
            <person name="Heiman D."/>
            <person name="Heitman J."/>
            <person name="Kosti I."/>
            <person name="Rossi A."/>
            <person name="Saif S."/>
            <person name="Samalova M."/>
            <person name="Saunders C.W."/>
            <person name="Shea T."/>
            <person name="Summerbell R.C."/>
            <person name="Xu J."/>
            <person name="Young S."/>
            <person name="Zeng Q."/>
            <person name="Birren B.W."/>
            <person name="Cuomo C.A."/>
            <person name="White T.C."/>
        </authorList>
    </citation>
    <scope>NUCLEOTIDE SEQUENCE [LARGE SCALE GENOMIC DNA]</scope>
    <source>
        <strain evidence="5">ATCC MYA-4605 / CBS 113480</strain>
    </source>
</reference>
<proteinExistence type="predicted"/>
<name>C5FKB8_ARTOC</name>
<organism evidence="4 5">
    <name type="scientific">Arthroderma otae (strain ATCC MYA-4605 / CBS 113480)</name>
    <name type="common">Microsporum canis</name>
    <dbReference type="NCBI Taxonomy" id="554155"/>
    <lineage>
        <taxon>Eukaryota</taxon>
        <taxon>Fungi</taxon>
        <taxon>Dikarya</taxon>
        <taxon>Ascomycota</taxon>
        <taxon>Pezizomycotina</taxon>
        <taxon>Eurotiomycetes</taxon>
        <taxon>Eurotiomycetidae</taxon>
        <taxon>Onygenales</taxon>
        <taxon>Arthrodermataceae</taxon>
        <taxon>Microsporum</taxon>
    </lineage>
</organism>
<dbReference type="PANTHER" id="PTHR47585">
    <property type="match status" value="1"/>
</dbReference>
<dbReference type="RefSeq" id="XP_002847453.1">
    <property type="nucleotide sequence ID" value="XM_002847407.1"/>
</dbReference>
<evidence type="ECO:0000259" key="3">
    <source>
        <dbReference type="Pfam" id="PF23544"/>
    </source>
</evidence>
<feature type="domain" description="Acyclic terpene utilisation N-terminal" evidence="2">
    <location>
        <begin position="6"/>
        <end position="471"/>
    </location>
</feature>
<accession>C5FKB8</accession>
<sequence length="632" mass="69501">MAKRAVRIAGASGAATDRRHVLAEFARNHPSDPVDVVVQDFMSEYNMTAAAARRVDRSLSGDGNASDRSANRPTRPGYEPTFLEALEPALLDIARHNIKVVANAGVADTEALYRAVIAMMERKRVHLKVAWISGDEVLHTVKEELQCGAEFRNIYTGEALSQWQFEPIYAQAYLGGMGIAAALDHGADIVLCGRVSDASLLIGAACWWHRWSRSDLDKLANAFVAGHLIECSTYVAGGNFTGFKQLENAAGGWEDIGFPIAEISSTGEVVITKQSCSTNGAVTVDTCSAQLLYEIQGPIYLNSDVTAILDEVYFEQLAVNRVALRGVKADLPPPTTKVGITARGGYQAEAFYYMVGLDIPAKARMLESQIRRLLYPHSKHFTSLTFSILGACVDDPPDQNSATTTFRILAQAPRAEHLTSKCFVRPVIDCVMQSYPGATFNLDLRHASPRPIFEYYVTLIPQASINHKAHLPWLNASLSIDLPPSTKLYPPKSQPSTNTAITSSQPGGTTDFGPTTRGPLGWLVHARSGDKGPDANCGFWVRTDAEYLWLRNLLTTHKVKDLLGKEWRDDGSMGIERFELPRLRGVHFLFRNLLDRGVGATVTVDFLGKNVAEYLRAKWVELPDKFLHKGRL</sequence>
<keyword evidence="5" id="KW-1185">Reference proteome</keyword>
<dbReference type="Pfam" id="PF23544">
    <property type="entry name" value="AtuA_ferredoxin"/>
    <property type="match status" value="1"/>
</dbReference>
<feature type="domain" description="AtuA-like ferredoxin-fold" evidence="3">
    <location>
        <begin position="520"/>
        <end position="620"/>
    </location>
</feature>
<evidence type="ECO:0000259" key="2">
    <source>
        <dbReference type="Pfam" id="PF07287"/>
    </source>
</evidence>
<dbReference type="InterPro" id="IPR010839">
    <property type="entry name" value="AtuA_N"/>
</dbReference>